<sequence length="285" mass="32028">MTNRKVGYILFATFTSSIGILLSIVSLCTENWIQSKGEFTIGDFSNEQLSEIKYGLFSGTFMQNMGGTKYYTLYATCSLSTNICAYLCTGTSEGRKAELDRLYRNEQVEFSCPAISRLLNQVHVNLRYAGIKEQTRTFINAGLYYSTITSLGISLIFGSIATILSIWNLIKNIKLKVFGGRGIMACNFIAFLGSVAVLPLWGTAFGTTIIRNLAILYTIQGQMRTTGWTYLGFSFWLNLPSCLLFATSIFVMYLREYMSTQNPKSEYKVENEGSARRKLIIHFNS</sequence>
<reference evidence="7 8" key="1">
    <citation type="journal article" date="2018" name="Elife">
        <title>Firefly genomes illuminate parallel origins of bioluminescence in beetles.</title>
        <authorList>
            <person name="Fallon T.R."/>
            <person name="Lower S.E."/>
            <person name="Chang C.H."/>
            <person name="Bessho-Uehara M."/>
            <person name="Martin G.J."/>
            <person name="Bewick A.J."/>
            <person name="Behringer M."/>
            <person name="Debat H.J."/>
            <person name="Wong I."/>
            <person name="Day J.C."/>
            <person name="Suvorov A."/>
            <person name="Silva C.J."/>
            <person name="Stanger-Hall K.F."/>
            <person name="Hall D.W."/>
            <person name="Schmitz R.J."/>
            <person name="Nelson D.R."/>
            <person name="Lewis S.M."/>
            <person name="Shigenobu S."/>
            <person name="Bybee S.M."/>
            <person name="Larracuente A.M."/>
            <person name="Oba Y."/>
            <person name="Weng J.K."/>
        </authorList>
    </citation>
    <scope>NUCLEOTIDE SEQUENCE [LARGE SCALE GENOMIC DNA]</scope>
    <source>
        <strain evidence="7">1611_PpyrPB1</strain>
        <tissue evidence="7">Whole body</tissue>
    </source>
</reference>
<protein>
    <recommendedName>
        <fullName evidence="9">Claudin</fullName>
    </recommendedName>
</protein>
<comment type="subcellular location">
    <subcellularLocation>
        <location evidence="1">Membrane</location>
        <topology evidence="1">Multi-pass membrane protein</topology>
    </subcellularLocation>
</comment>
<gene>
    <name evidence="7" type="ORF">PPYR_11683</name>
</gene>
<keyword evidence="8" id="KW-1185">Reference proteome</keyword>
<feature type="transmembrane region" description="Helical" evidence="6">
    <location>
        <begin position="143"/>
        <end position="170"/>
    </location>
</feature>
<dbReference type="OrthoDB" id="6432214at2759"/>
<dbReference type="AlphaFoldDB" id="A0A5N4AC00"/>
<dbReference type="InParanoid" id="A0A5N4AC00"/>
<dbReference type="EMBL" id="VVIM01000008">
    <property type="protein sequence ID" value="KAB0794844.1"/>
    <property type="molecule type" value="Genomic_DNA"/>
</dbReference>
<organism evidence="7 8">
    <name type="scientific">Photinus pyralis</name>
    <name type="common">Common eastern firefly</name>
    <name type="synonym">Lampyris pyralis</name>
    <dbReference type="NCBI Taxonomy" id="7054"/>
    <lineage>
        <taxon>Eukaryota</taxon>
        <taxon>Metazoa</taxon>
        <taxon>Ecdysozoa</taxon>
        <taxon>Arthropoda</taxon>
        <taxon>Hexapoda</taxon>
        <taxon>Insecta</taxon>
        <taxon>Pterygota</taxon>
        <taxon>Neoptera</taxon>
        <taxon>Endopterygota</taxon>
        <taxon>Coleoptera</taxon>
        <taxon>Polyphaga</taxon>
        <taxon>Elateriformia</taxon>
        <taxon>Elateroidea</taxon>
        <taxon>Lampyridae</taxon>
        <taxon>Lampyrinae</taxon>
        <taxon>Photinus</taxon>
    </lineage>
</organism>
<dbReference type="Proteomes" id="UP000327044">
    <property type="component" value="Unassembled WGS sequence"/>
</dbReference>
<keyword evidence="4 6" id="KW-1133">Transmembrane helix</keyword>
<comment type="similarity">
    <text evidence="2">Belongs to the clarin family.</text>
</comment>
<feature type="transmembrane region" description="Helical" evidence="6">
    <location>
        <begin position="230"/>
        <end position="254"/>
    </location>
</feature>
<evidence type="ECO:0000256" key="1">
    <source>
        <dbReference type="ARBA" id="ARBA00004141"/>
    </source>
</evidence>
<feature type="transmembrane region" description="Helical" evidence="6">
    <location>
        <begin position="7"/>
        <end position="27"/>
    </location>
</feature>
<dbReference type="InterPro" id="IPR026748">
    <property type="entry name" value="Clarin"/>
</dbReference>
<dbReference type="PANTHER" id="PTHR31548">
    <property type="entry name" value="CLARIN"/>
    <property type="match status" value="1"/>
</dbReference>
<evidence type="ECO:0000256" key="5">
    <source>
        <dbReference type="ARBA" id="ARBA00023136"/>
    </source>
</evidence>
<keyword evidence="5 6" id="KW-0472">Membrane</keyword>
<comment type="caution">
    <text evidence="7">The sequence shown here is derived from an EMBL/GenBank/DDBJ whole genome shotgun (WGS) entry which is preliminary data.</text>
</comment>
<dbReference type="GO" id="GO:0007605">
    <property type="term" value="P:sensory perception of sound"/>
    <property type="evidence" value="ECO:0007669"/>
    <property type="project" value="UniProtKB-ARBA"/>
</dbReference>
<dbReference type="GO" id="GO:0016020">
    <property type="term" value="C:membrane"/>
    <property type="evidence" value="ECO:0007669"/>
    <property type="project" value="UniProtKB-SubCell"/>
</dbReference>
<evidence type="ECO:0000313" key="7">
    <source>
        <dbReference type="EMBL" id="KAB0794844.1"/>
    </source>
</evidence>
<evidence type="ECO:0000256" key="3">
    <source>
        <dbReference type="ARBA" id="ARBA00022692"/>
    </source>
</evidence>
<evidence type="ECO:0008006" key="9">
    <source>
        <dbReference type="Google" id="ProtNLM"/>
    </source>
</evidence>
<evidence type="ECO:0000256" key="4">
    <source>
        <dbReference type="ARBA" id="ARBA00022989"/>
    </source>
</evidence>
<evidence type="ECO:0000313" key="8">
    <source>
        <dbReference type="Proteomes" id="UP000327044"/>
    </source>
</evidence>
<proteinExistence type="inferred from homology"/>
<name>A0A5N4AC00_PHOPY</name>
<accession>A0A5N4AC00</accession>
<dbReference type="PANTHER" id="PTHR31548:SF6">
    <property type="entry name" value="AGAP002756-PA"/>
    <property type="match status" value="1"/>
</dbReference>
<dbReference type="Gene3D" id="1.20.140.150">
    <property type="match status" value="1"/>
</dbReference>
<evidence type="ECO:0000256" key="2">
    <source>
        <dbReference type="ARBA" id="ARBA00005787"/>
    </source>
</evidence>
<feature type="transmembrane region" description="Helical" evidence="6">
    <location>
        <begin position="182"/>
        <end position="210"/>
    </location>
</feature>
<keyword evidence="3 6" id="KW-0812">Transmembrane</keyword>
<evidence type="ECO:0000256" key="6">
    <source>
        <dbReference type="SAM" id="Phobius"/>
    </source>
</evidence>